<keyword evidence="1" id="KW-1133">Transmembrane helix</keyword>
<keyword evidence="3" id="KW-1185">Reference proteome</keyword>
<dbReference type="RefSeq" id="WP_022089775.1">
    <property type="nucleotide sequence ID" value="NZ_JAODBU010000003.1"/>
</dbReference>
<comment type="caution">
    <text evidence="2">The sequence shown here is derived from an EMBL/GenBank/DDBJ whole genome shotgun (WGS) entry which is preliminary data.</text>
</comment>
<evidence type="ECO:0000313" key="3">
    <source>
        <dbReference type="Proteomes" id="UP001431199"/>
    </source>
</evidence>
<dbReference type="EMBL" id="JAODBU010000003">
    <property type="protein sequence ID" value="MCT7398235.1"/>
    <property type="molecule type" value="Genomic_DNA"/>
</dbReference>
<evidence type="ECO:0000313" key="2">
    <source>
        <dbReference type="EMBL" id="MCT7398235.1"/>
    </source>
</evidence>
<feature type="transmembrane region" description="Helical" evidence="1">
    <location>
        <begin position="50"/>
        <end position="73"/>
    </location>
</feature>
<protein>
    <submittedName>
        <fullName evidence="2">Uncharacterized protein</fullName>
    </submittedName>
</protein>
<feature type="transmembrane region" description="Helical" evidence="1">
    <location>
        <begin position="21"/>
        <end position="44"/>
    </location>
</feature>
<evidence type="ECO:0000256" key="1">
    <source>
        <dbReference type="SAM" id="Phobius"/>
    </source>
</evidence>
<organism evidence="2 3">
    <name type="scientific">Eubacterium album</name>
    <dbReference type="NCBI Taxonomy" id="2978477"/>
    <lineage>
        <taxon>Bacteria</taxon>
        <taxon>Bacillati</taxon>
        <taxon>Bacillota</taxon>
        <taxon>Clostridia</taxon>
        <taxon>Eubacteriales</taxon>
        <taxon>Eubacteriaceae</taxon>
        <taxon>Eubacterium</taxon>
    </lineage>
</organism>
<dbReference type="Proteomes" id="UP001431199">
    <property type="component" value="Unassembled WGS sequence"/>
</dbReference>
<keyword evidence="1" id="KW-0472">Membrane</keyword>
<reference evidence="2" key="1">
    <citation type="submission" date="2022-09" db="EMBL/GenBank/DDBJ databases">
        <title>Eubacterium sp. LFL-14 isolated from human feces.</title>
        <authorList>
            <person name="Liu F."/>
        </authorList>
    </citation>
    <scope>NUCLEOTIDE SEQUENCE</scope>
    <source>
        <strain evidence="2">LFL-14</strain>
    </source>
</reference>
<proteinExistence type="predicted"/>
<accession>A0ABT2LY87</accession>
<feature type="transmembrane region" description="Helical" evidence="1">
    <location>
        <begin position="85"/>
        <end position="107"/>
    </location>
</feature>
<name>A0ABT2LY87_9FIRM</name>
<sequence length="108" mass="11897">MAKRNKKDKKQRIALSSYTKGGRISSLIALEAFILFVLTVALCIVQNGNAGIYVGILAWAIFGLALAGFVIGLKSYQEETKFLKYTYIGTISNAVIWIGILCVFLIYV</sequence>
<gene>
    <name evidence="2" type="ORF">N5B56_03910</name>
</gene>
<keyword evidence="1" id="KW-0812">Transmembrane</keyword>